<feature type="non-terminal residue" evidence="2">
    <location>
        <position position="1"/>
    </location>
</feature>
<accession>X1R198</accession>
<protein>
    <recommendedName>
        <fullName evidence="3">Replication protein</fullName>
    </recommendedName>
</protein>
<evidence type="ECO:0000313" key="2">
    <source>
        <dbReference type="EMBL" id="GAI74537.1"/>
    </source>
</evidence>
<sequence>WCPLCAEARAAYLSIAVRAWYKHARAPKLLTLTMRHSDIDLQSQIDQLYQAFRRLRRSTYMASRIRGGIWFFQIKWSKKTAGWHPHLHALLDSEFIPQAQIKARWAKLTKGSDIVDIRACWSPASAANHVARYATRPGTLNSVPPSHRVSLMTTLHGRRIVGAWGTASQVPLAPPKATDKDEWRFLGSWREVHEKQRTSLAARQILFAWHTGFTLPLDINLQLDIPFKPDQPWLEDRFGCKYLKSSIWDPL</sequence>
<gene>
    <name evidence="2" type="ORF">S12H4_15862</name>
</gene>
<evidence type="ECO:0008006" key="3">
    <source>
        <dbReference type="Google" id="ProtNLM"/>
    </source>
</evidence>
<dbReference type="Pfam" id="PF01446">
    <property type="entry name" value="Rep_1"/>
    <property type="match status" value="1"/>
</dbReference>
<dbReference type="EMBL" id="BARW01007647">
    <property type="protein sequence ID" value="GAI74537.1"/>
    <property type="molecule type" value="Genomic_DNA"/>
</dbReference>
<dbReference type="GO" id="GO:0003677">
    <property type="term" value="F:DNA binding"/>
    <property type="evidence" value="ECO:0007669"/>
    <property type="project" value="InterPro"/>
</dbReference>
<dbReference type="GO" id="GO:0006260">
    <property type="term" value="P:DNA replication"/>
    <property type="evidence" value="ECO:0007669"/>
    <property type="project" value="UniProtKB-KW"/>
</dbReference>
<proteinExistence type="predicted"/>
<organism evidence="2">
    <name type="scientific">marine sediment metagenome</name>
    <dbReference type="NCBI Taxonomy" id="412755"/>
    <lineage>
        <taxon>unclassified sequences</taxon>
        <taxon>metagenomes</taxon>
        <taxon>ecological metagenomes</taxon>
    </lineage>
</organism>
<keyword evidence="1" id="KW-0235">DNA replication</keyword>
<dbReference type="InterPro" id="IPR000989">
    <property type="entry name" value="Rep"/>
</dbReference>
<evidence type="ECO:0000256" key="1">
    <source>
        <dbReference type="ARBA" id="ARBA00022705"/>
    </source>
</evidence>
<comment type="caution">
    <text evidence="2">The sequence shown here is derived from an EMBL/GenBank/DDBJ whole genome shotgun (WGS) entry which is preliminary data.</text>
</comment>
<name>X1R198_9ZZZZ</name>
<reference evidence="2" key="1">
    <citation type="journal article" date="2014" name="Front. Microbiol.">
        <title>High frequency of phylogenetically diverse reductive dehalogenase-homologous genes in deep subseafloor sedimentary metagenomes.</title>
        <authorList>
            <person name="Kawai M."/>
            <person name="Futagami T."/>
            <person name="Toyoda A."/>
            <person name="Takaki Y."/>
            <person name="Nishi S."/>
            <person name="Hori S."/>
            <person name="Arai W."/>
            <person name="Tsubouchi T."/>
            <person name="Morono Y."/>
            <person name="Uchiyama I."/>
            <person name="Ito T."/>
            <person name="Fujiyama A."/>
            <person name="Inagaki F."/>
            <person name="Takami H."/>
        </authorList>
    </citation>
    <scope>NUCLEOTIDE SEQUENCE</scope>
    <source>
        <strain evidence="2">Expedition CK06-06</strain>
    </source>
</reference>
<dbReference type="AlphaFoldDB" id="X1R198"/>